<organism evidence="1 2">
    <name type="scientific">Enteractinococcus helveticum</name>
    <dbReference type="NCBI Taxonomy" id="1837282"/>
    <lineage>
        <taxon>Bacteria</taxon>
        <taxon>Bacillati</taxon>
        <taxon>Actinomycetota</taxon>
        <taxon>Actinomycetes</taxon>
        <taxon>Micrococcales</taxon>
        <taxon>Micrococcaceae</taxon>
    </lineage>
</organism>
<dbReference type="RefSeq" id="WP_303906422.1">
    <property type="nucleotide sequence ID" value="NZ_DYXC01000105.1"/>
</dbReference>
<proteinExistence type="predicted"/>
<name>A0A921FNA2_9MICC</name>
<dbReference type="Proteomes" id="UP000703315">
    <property type="component" value="Unassembled WGS sequence"/>
</dbReference>
<evidence type="ECO:0000313" key="2">
    <source>
        <dbReference type="Proteomes" id="UP000703315"/>
    </source>
</evidence>
<reference evidence="1" key="2">
    <citation type="submission" date="2021-09" db="EMBL/GenBank/DDBJ databases">
        <authorList>
            <person name="Gilroy R."/>
        </authorList>
    </citation>
    <scope>NUCLEOTIDE SEQUENCE</scope>
    <source>
        <strain evidence="1">ChiHjej13B12-14962</strain>
    </source>
</reference>
<dbReference type="AlphaFoldDB" id="A0A921FNA2"/>
<sequence length="69" mass="8027">MAGAHIEFLSVDQLKARREKLLHDAGMSYEELLDGQYTRSLNMAQYLVLDQIRGIDFLLEDYVDGYQCR</sequence>
<evidence type="ECO:0000313" key="1">
    <source>
        <dbReference type="EMBL" id="HJF15043.1"/>
    </source>
</evidence>
<accession>A0A921FNA2</accession>
<comment type="caution">
    <text evidence="1">The sequence shown here is derived from an EMBL/GenBank/DDBJ whole genome shotgun (WGS) entry which is preliminary data.</text>
</comment>
<reference evidence="1" key="1">
    <citation type="journal article" date="2021" name="PeerJ">
        <title>Extensive microbial diversity within the chicken gut microbiome revealed by metagenomics and culture.</title>
        <authorList>
            <person name="Gilroy R."/>
            <person name="Ravi A."/>
            <person name="Getino M."/>
            <person name="Pursley I."/>
            <person name="Horton D.L."/>
            <person name="Alikhan N.F."/>
            <person name="Baker D."/>
            <person name="Gharbi K."/>
            <person name="Hall N."/>
            <person name="Watson M."/>
            <person name="Adriaenssens E.M."/>
            <person name="Foster-Nyarko E."/>
            <person name="Jarju S."/>
            <person name="Secka A."/>
            <person name="Antonio M."/>
            <person name="Oren A."/>
            <person name="Chaudhuri R.R."/>
            <person name="La Ragione R."/>
            <person name="Hildebrand F."/>
            <person name="Pallen M.J."/>
        </authorList>
    </citation>
    <scope>NUCLEOTIDE SEQUENCE</scope>
    <source>
        <strain evidence="1">ChiHjej13B12-14962</strain>
    </source>
</reference>
<dbReference type="EMBL" id="DYXC01000105">
    <property type="protein sequence ID" value="HJF15043.1"/>
    <property type="molecule type" value="Genomic_DNA"/>
</dbReference>
<gene>
    <name evidence="1" type="ORF">K8V32_09625</name>
</gene>
<protein>
    <submittedName>
        <fullName evidence="1">Uncharacterized protein</fullName>
    </submittedName>
</protein>